<name>A0A8J8B794_9RHOB</name>
<proteinExistence type="predicted"/>
<dbReference type="RefSeq" id="WP_212536149.1">
    <property type="nucleotide sequence ID" value="NZ_JAGTUU010000003.1"/>
</dbReference>
<keyword evidence="2" id="KW-1185">Reference proteome</keyword>
<evidence type="ECO:0000313" key="2">
    <source>
        <dbReference type="Proteomes" id="UP000681356"/>
    </source>
</evidence>
<organism evidence="1 2">
    <name type="scientific">Thetidibacter halocola</name>
    <dbReference type="NCBI Taxonomy" id="2827239"/>
    <lineage>
        <taxon>Bacteria</taxon>
        <taxon>Pseudomonadati</taxon>
        <taxon>Pseudomonadota</taxon>
        <taxon>Alphaproteobacteria</taxon>
        <taxon>Rhodobacterales</taxon>
        <taxon>Roseobacteraceae</taxon>
        <taxon>Thetidibacter</taxon>
    </lineage>
</organism>
<dbReference type="EMBL" id="JAGTUU010000003">
    <property type="protein sequence ID" value="MBS0124187.1"/>
    <property type="molecule type" value="Genomic_DNA"/>
</dbReference>
<gene>
    <name evidence="1" type="ORF">KB874_08565</name>
</gene>
<accession>A0A8J8B794</accession>
<dbReference type="SUPFAM" id="SSF53850">
    <property type="entry name" value="Periplasmic binding protein-like II"/>
    <property type="match status" value="1"/>
</dbReference>
<protein>
    <submittedName>
        <fullName evidence="1">4,5-dihydroxyphthalate decarboxylase</fullName>
    </submittedName>
</protein>
<comment type="caution">
    <text evidence="1">The sequence shown here is derived from an EMBL/GenBank/DDBJ whole genome shotgun (WGS) entry which is preliminary data.</text>
</comment>
<evidence type="ECO:0000313" key="1">
    <source>
        <dbReference type="EMBL" id="MBS0124187.1"/>
    </source>
</evidence>
<sequence>MKLTLATWDHDRVMALHDGRVTVPGVEFESHILPTGKLFPIAVQEARFDITELSVSSYVLQVSRGTSEYTAIPAFISRAFRHSGFFAREGSDIRTLGDLAGKRVGVPEYQMTAALWMRGLLTDEYGIDPAGIHWRTGALDQGVRHERLELDLPEGMVVEPIKDGETLQDLLLSGEIDGLLAPNPPRAFLEGDPRIRRILSDFGAEERAYHKRTGFFPIMHLVAVRKTLVDENPWLPEALMQGFTQARDMALERLRDVWLGSANRLSLPWLNESMEATIGAMGRDYWPYGFAANRAELDAVCRYSVQQYLAARRVKPEELFPESVRGGVPA</sequence>
<dbReference type="Proteomes" id="UP000681356">
    <property type="component" value="Unassembled WGS sequence"/>
</dbReference>
<dbReference type="AlphaFoldDB" id="A0A8J8B794"/>
<reference evidence="1" key="1">
    <citation type="submission" date="2021-04" db="EMBL/GenBank/DDBJ databases">
        <authorList>
            <person name="Yoon J."/>
        </authorList>
    </citation>
    <scope>NUCLEOTIDE SEQUENCE</scope>
    <source>
        <strain evidence="1">KMU-90</strain>
    </source>
</reference>
<dbReference type="Gene3D" id="3.40.190.10">
    <property type="entry name" value="Periplasmic binding protein-like II"/>
    <property type="match status" value="1"/>
</dbReference>